<feature type="coiled-coil region" evidence="1">
    <location>
        <begin position="533"/>
        <end position="567"/>
    </location>
</feature>
<sequence>MSYTKFIDSPLGKFLTSLESRLKDAQVVPALRDDKTKTAIETDNQIQELLDLISKLRSVLNVYSEGGSPGFTDAFTIPTLLRLKNKREDYLSINYKIYDFLDKNLQKIIERNLSSYLTSEVRLDEVRLEHAIQQLRAHIKFELLKNTLLKTPDAGKIIEDILESVDLSRFNKSYFANKDNNFSVDFSFAILQYLKRNYLSQPFQHIKFQIKHPVLFDFFIELAKLLSSLPDDVAKLLSFLNPAAIESTSKLIGKPMHHTGDFVFVAQETPDNKRVIDIKLQYKRNLPVIFKFIDAVIFNYFKEFAETPKVKSEQAKSELIQQTIDHLNRDLLIKVRAIPEQAERFSTLKESANLQLDAILHELVQRFDNLEQLTLASLEQLKKQKANLISRLTSTRLIDEINAESPVGQLNTLLSQYNQEGLDTSFVEQDLLTTYFVRNLTNSAHLTSVSDYIAAVFKKLKLEIEEPLNQAKMTILQDINQYWQLWATQELEKHEQATATISESANVIKAQAEQVRVEVSDLPGELNQKISYFEATLVEIESKKQQVQSLQKELNLQANQFEEFRLNARTPDDFSKFFGQGLQQRINIIYEEQQNDLVEVNHVLNHVNDGLIQQENEINAALERAHFEKRMSDSNPQELKSILQEKSQALVILQKDLNDSQLQILRTELDVIQASKPTESSIKIQERIQTTSNLFNQTLEILYTNLSKLLIPINEEKPQELVESLRKLAQANRLEVIMCLENLLALHEVNVVNENCYGKERIFHWIEGELIPAAKQDLSVNQLAKVFEKAKDFNQAYLIQPLFDIICPEIKFDSLNKWKEFYQSLQKIHHPSIFSGETTKANNKEKLKALGQVFNNNSDILFVKPTVEKLIHVLKDTNEKLTQDEKDIATLTQEKELQEKINPLTIIESQIIVLKQEELILEKIIALLEKNQTVTQAFNDLKTILTSPNLMTVLIETELAMQKLQQVLAEIVLEIEQLKSLPQLDNANNDYALKVNQLSDNLSTLQQEVDEVTSTYYQRLVSEFSLESETLNKLHGDFNLALEEYRQNRAPTLDSTLLLFKQLEALKKAKKDIKEKLEKIPEALKATINKSAVKNYFINSVSEELIANSLVRKMKEYIDTTAAAAKETCDRVVLTDIKAVHLRPINIIYSQEIADANRLVNAAINKSIKIKELLQVTPLRGSAELLKLITTSEVSSTKVRNEIIAKAGCVNIAQIRIIERQKLSNQFKQALQTYLDKRAEKYNIKDKLIPIDKNHREAFVSALKDRLDNYTENGDSQLILELIRNNKSKFPGQYLQPLLNRLILAIQNHDKTLPQAYNADFTEEIHLPKPNLEEAPRVLQRLQLSKSTKELAAKIKQIYQDIEDMLQYGKTLNYECGTNKELSQTPIELAEGLKERLDEFLVVNEDKIKKPGATRNQLMHTFYQDFDTHLYSQADTMSEHRDKDSWKPIVANIALNLLALLKLAVSKIITGHASFFFQQTTRMEKVEAIEQSLISTVESSYVYEIGPTS</sequence>
<proteinExistence type="predicted"/>
<organism evidence="2 3">
    <name type="scientific">Legionella beliardensis</name>
    <dbReference type="NCBI Taxonomy" id="91822"/>
    <lineage>
        <taxon>Bacteria</taxon>
        <taxon>Pseudomonadati</taxon>
        <taxon>Pseudomonadota</taxon>
        <taxon>Gammaproteobacteria</taxon>
        <taxon>Legionellales</taxon>
        <taxon>Legionellaceae</taxon>
        <taxon>Legionella</taxon>
    </lineage>
</organism>
<dbReference type="OrthoDB" id="5652479at2"/>
<evidence type="ECO:0000313" key="3">
    <source>
        <dbReference type="Proteomes" id="UP000254968"/>
    </source>
</evidence>
<dbReference type="EMBL" id="UGNV01000001">
    <property type="protein sequence ID" value="STX29146.1"/>
    <property type="molecule type" value="Genomic_DNA"/>
</dbReference>
<keyword evidence="3" id="KW-1185">Reference proteome</keyword>
<dbReference type="RefSeq" id="WP_115302843.1">
    <property type="nucleotide sequence ID" value="NZ_CAAAHO010000004.1"/>
</dbReference>
<keyword evidence="1" id="KW-0175">Coiled coil</keyword>
<evidence type="ECO:0000313" key="2">
    <source>
        <dbReference type="EMBL" id="STX29146.1"/>
    </source>
</evidence>
<dbReference type="Proteomes" id="UP000254968">
    <property type="component" value="Unassembled WGS sequence"/>
</dbReference>
<evidence type="ECO:0000256" key="1">
    <source>
        <dbReference type="SAM" id="Coils"/>
    </source>
</evidence>
<accession>A0A378I388</accession>
<protein>
    <submittedName>
        <fullName evidence="2">Uncharacterized protein</fullName>
    </submittedName>
</protein>
<feature type="coiled-coil region" evidence="1">
    <location>
        <begin position="961"/>
        <end position="1015"/>
    </location>
</feature>
<reference evidence="2 3" key="1">
    <citation type="submission" date="2018-06" db="EMBL/GenBank/DDBJ databases">
        <authorList>
            <consortium name="Pathogen Informatics"/>
            <person name="Doyle S."/>
        </authorList>
    </citation>
    <scope>NUCLEOTIDE SEQUENCE [LARGE SCALE GENOMIC DNA]</scope>
    <source>
        <strain evidence="2 3">NCTC13315</strain>
    </source>
</reference>
<name>A0A378I388_9GAMM</name>
<gene>
    <name evidence="2" type="ORF">NCTC13315_01681</name>
</gene>